<dbReference type="InterPro" id="IPR036640">
    <property type="entry name" value="ABC1_TM_sf"/>
</dbReference>
<dbReference type="Gene3D" id="3.40.50.300">
    <property type="entry name" value="P-loop containing nucleotide triphosphate hydrolases"/>
    <property type="match status" value="1"/>
</dbReference>
<dbReference type="PANTHER" id="PTHR24222:SF50">
    <property type="entry name" value="ABC TRANSPORTER B FAMILY MEMBER 9-LIKE ISOFORM X2"/>
    <property type="match status" value="1"/>
</dbReference>
<accession>A0A8K0HRA7</accession>
<organism evidence="5 6">
    <name type="scientific">Rhamnella rubrinervis</name>
    <dbReference type="NCBI Taxonomy" id="2594499"/>
    <lineage>
        <taxon>Eukaryota</taxon>
        <taxon>Viridiplantae</taxon>
        <taxon>Streptophyta</taxon>
        <taxon>Embryophyta</taxon>
        <taxon>Tracheophyta</taxon>
        <taxon>Spermatophyta</taxon>
        <taxon>Magnoliopsida</taxon>
        <taxon>eudicotyledons</taxon>
        <taxon>Gunneridae</taxon>
        <taxon>Pentapetalae</taxon>
        <taxon>rosids</taxon>
        <taxon>fabids</taxon>
        <taxon>Rosales</taxon>
        <taxon>Rhamnaceae</taxon>
        <taxon>rhamnoid group</taxon>
        <taxon>Rhamneae</taxon>
        <taxon>Rhamnella</taxon>
    </lineage>
</organism>
<comment type="subcellular location">
    <subcellularLocation>
        <location evidence="1">Membrane</location>
        <topology evidence="1">Multi-pass membrane protein</topology>
    </subcellularLocation>
</comment>
<dbReference type="EMBL" id="VOIH02000001">
    <property type="protein sequence ID" value="KAF3456693.1"/>
    <property type="molecule type" value="Genomic_DNA"/>
</dbReference>
<name>A0A8K0HRA7_9ROSA</name>
<protein>
    <submittedName>
        <fullName evidence="5">Uncharacterized protein</fullName>
    </submittedName>
</protein>
<dbReference type="Proteomes" id="UP000796880">
    <property type="component" value="Unassembled WGS sequence"/>
</dbReference>
<dbReference type="GO" id="GO:0005886">
    <property type="term" value="C:plasma membrane"/>
    <property type="evidence" value="ECO:0007669"/>
    <property type="project" value="TreeGrafter"/>
</dbReference>
<proteinExistence type="predicted"/>
<keyword evidence="4" id="KW-0472">Membrane</keyword>
<comment type="caution">
    <text evidence="5">The sequence shown here is derived from an EMBL/GenBank/DDBJ whole genome shotgun (WGS) entry which is preliminary data.</text>
</comment>
<evidence type="ECO:0000313" key="5">
    <source>
        <dbReference type="EMBL" id="KAF3456693.1"/>
    </source>
</evidence>
<dbReference type="Gene3D" id="1.20.1560.10">
    <property type="entry name" value="ABC transporter type 1, transmembrane domain"/>
    <property type="match status" value="1"/>
</dbReference>
<keyword evidence="3" id="KW-1133">Transmembrane helix</keyword>
<dbReference type="PANTHER" id="PTHR24222">
    <property type="entry name" value="ABC TRANSPORTER B FAMILY"/>
    <property type="match status" value="1"/>
</dbReference>
<dbReference type="GO" id="GO:0005524">
    <property type="term" value="F:ATP binding"/>
    <property type="evidence" value="ECO:0007669"/>
    <property type="project" value="InterPro"/>
</dbReference>
<evidence type="ECO:0000256" key="1">
    <source>
        <dbReference type="ARBA" id="ARBA00004141"/>
    </source>
</evidence>
<keyword evidence="6" id="KW-1185">Reference proteome</keyword>
<reference evidence="5" key="1">
    <citation type="submission" date="2020-03" db="EMBL/GenBank/DDBJ databases">
        <title>A high-quality chromosome-level genome assembly of a woody plant with both climbing and erect habits, Rhamnella rubrinervis.</title>
        <authorList>
            <person name="Lu Z."/>
            <person name="Yang Y."/>
            <person name="Zhu X."/>
            <person name="Sun Y."/>
        </authorList>
    </citation>
    <scope>NUCLEOTIDE SEQUENCE</scope>
    <source>
        <strain evidence="5">BYM</strain>
        <tissue evidence="5">Leaf</tissue>
    </source>
</reference>
<evidence type="ECO:0000313" key="6">
    <source>
        <dbReference type="Proteomes" id="UP000796880"/>
    </source>
</evidence>
<dbReference type="InterPro" id="IPR027417">
    <property type="entry name" value="P-loop_NTPase"/>
</dbReference>
<dbReference type="AlphaFoldDB" id="A0A8K0HRA7"/>
<gene>
    <name evidence="5" type="ORF">FNV43_RR01347</name>
</gene>
<evidence type="ECO:0000256" key="3">
    <source>
        <dbReference type="ARBA" id="ARBA00022989"/>
    </source>
</evidence>
<dbReference type="GO" id="GO:0042626">
    <property type="term" value="F:ATPase-coupled transmembrane transporter activity"/>
    <property type="evidence" value="ECO:0007669"/>
    <property type="project" value="TreeGrafter"/>
</dbReference>
<evidence type="ECO:0000256" key="2">
    <source>
        <dbReference type="ARBA" id="ARBA00022692"/>
    </source>
</evidence>
<evidence type="ECO:0000256" key="4">
    <source>
        <dbReference type="ARBA" id="ARBA00023136"/>
    </source>
</evidence>
<keyword evidence="2" id="KW-0812">Transmembrane</keyword>
<sequence length="100" mass="10911">MTGGMSLGQASPSMNGFASGQAAAYKMFETINRKPIIDAYDDSGIALEDIRGDIELRDVYFRYPARPGVQIFSGFSLHACSKLKLNTSQCTKTRNVPNSN</sequence>
<dbReference type="InterPro" id="IPR039421">
    <property type="entry name" value="Type_1_exporter"/>
</dbReference>
<dbReference type="OrthoDB" id="1719330at2759"/>